<dbReference type="EMBL" id="CAJNOQ010004244">
    <property type="protein sequence ID" value="CAF1050852.1"/>
    <property type="molecule type" value="Genomic_DNA"/>
</dbReference>
<evidence type="ECO:0000256" key="10">
    <source>
        <dbReference type="SAM" id="MobiDB-lite"/>
    </source>
</evidence>
<dbReference type="Proteomes" id="UP000681722">
    <property type="component" value="Unassembled WGS sequence"/>
</dbReference>
<dbReference type="GO" id="GO:0060070">
    <property type="term" value="P:canonical Wnt signaling pathway"/>
    <property type="evidence" value="ECO:0007669"/>
    <property type="project" value="TreeGrafter"/>
</dbReference>
<feature type="region of interest" description="Disordered" evidence="10">
    <location>
        <begin position="622"/>
        <end position="666"/>
    </location>
</feature>
<evidence type="ECO:0000256" key="4">
    <source>
        <dbReference type="ARBA" id="ARBA00023015"/>
    </source>
</evidence>
<dbReference type="SUPFAM" id="SSF49348">
    <property type="entry name" value="Clathrin adaptor appendage domain"/>
    <property type="match status" value="1"/>
</dbReference>
<feature type="DNA-binding region" description="HMG box" evidence="9">
    <location>
        <begin position="485"/>
        <end position="553"/>
    </location>
</feature>
<dbReference type="GO" id="GO:0030126">
    <property type="term" value="C:COPI vesicle coat"/>
    <property type="evidence" value="ECO:0007669"/>
    <property type="project" value="InterPro"/>
</dbReference>
<dbReference type="InterPro" id="IPR009028">
    <property type="entry name" value="Coatomer/calthrin_app_sub_C"/>
</dbReference>
<evidence type="ECO:0000256" key="5">
    <source>
        <dbReference type="ARBA" id="ARBA00023125"/>
    </source>
</evidence>
<feature type="compositionally biased region" description="Polar residues" evidence="10">
    <location>
        <begin position="213"/>
        <end position="223"/>
    </location>
</feature>
<keyword evidence="3" id="KW-0879">Wnt signaling pathway</keyword>
<dbReference type="InterPro" id="IPR013040">
    <property type="entry name" value="Coatomer_gsu_app_Ig-like_dom"/>
</dbReference>
<dbReference type="PROSITE" id="PS50118">
    <property type="entry name" value="HMG_BOX_2"/>
    <property type="match status" value="1"/>
</dbReference>
<protein>
    <recommendedName>
        <fullName evidence="11">HMG box domain-containing protein</fullName>
    </recommendedName>
</protein>
<dbReference type="GO" id="GO:0000785">
    <property type="term" value="C:chromatin"/>
    <property type="evidence" value="ECO:0007669"/>
    <property type="project" value="TreeGrafter"/>
</dbReference>
<evidence type="ECO:0000256" key="9">
    <source>
        <dbReference type="PROSITE-ProRule" id="PRU00267"/>
    </source>
</evidence>
<dbReference type="GO" id="GO:0016192">
    <property type="term" value="P:vesicle-mediated transport"/>
    <property type="evidence" value="ECO:0007669"/>
    <property type="project" value="InterPro"/>
</dbReference>
<dbReference type="FunFam" id="1.10.30.10:FF:000001">
    <property type="entry name" value="transcription factor 7 isoform X2"/>
    <property type="match status" value="1"/>
</dbReference>
<evidence type="ECO:0000259" key="11">
    <source>
        <dbReference type="PROSITE" id="PS50118"/>
    </source>
</evidence>
<evidence type="ECO:0000313" key="12">
    <source>
        <dbReference type="EMBL" id="CAF1050852.1"/>
    </source>
</evidence>
<keyword evidence="8 9" id="KW-0539">Nucleus</keyword>
<dbReference type="AlphaFoldDB" id="A0A814KHC1"/>
<keyword evidence="5 9" id="KW-0238">DNA-binding</keyword>
<dbReference type="GO" id="GO:0000978">
    <property type="term" value="F:RNA polymerase II cis-regulatory region sequence-specific DNA binding"/>
    <property type="evidence" value="ECO:0007669"/>
    <property type="project" value="TreeGrafter"/>
</dbReference>
<dbReference type="SMART" id="SM01366">
    <property type="entry name" value="c-clamp"/>
    <property type="match status" value="1"/>
</dbReference>
<dbReference type="PANTHER" id="PTHR10373:SF38">
    <property type="entry name" value="PROTEIN PANGOLIN, ISOFORM J"/>
    <property type="match status" value="1"/>
</dbReference>
<dbReference type="Pfam" id="PF08752">
    <property type="entry name" value="COP-gamma_platf"/>
    <property type="match status" value="1"/>
</dbReference>
<dbReference type="Gene3D" id="2.60.40.1480">
    <property type="entry name" value="Coatomer, gamma subunit, appendage domain"/>
    <property type="match status" value="1"/>
</dbReference>
<dbReference type="Pfam" id="PF16381">
    <property type="entry name" value="Coatomer_g_Cpla"/>
    <property type="match status" value="1"/>
</dbReference>
<feature type="region of interest" description="Disordered" evidence="10">
    <location>
        <begin position="213"/>
        <end position="290"/>
    </location>
</feature>
<dbReference type="Gene3D" id="3.30.310.10">
    <property type="entry name" value="TATA-Binding Protein"/>
    <property type="match status" value="1"/>
</dbReference>
<dbReference type="GO" id="GO:0000981">
    <property type="term" value="F:DNA-binding transcription factor activity, RNA polymerase II-specific"/>
    <property type="evidence" value="ECO:0007669"/>
    <property type="project" value="TreeGrafter"/>
</dbReference>
<dbReference type="InterPro" id="IPR036910">
    <property type="entry name" value="HMG_box_dom_sf"/>
</dbReference>
<dbReference type="InterPro" id="IPR012295">
    <property type="entry name" value="TBP_dom_sf"/>
</dbReference>
<dbReference type="Pfam" id="PF00505">
    <property type="entry name" value="HMG_box"/>
    <property type="match status" value="1"/>
</dbReference>
<comment type="subcellular location">
    <subcellularLocation>
        <location evidence="1">Nucleus</location>
    </subcellularLocation>
</comment>
<dbReference type="InterPro" id="IPR037067">
    <property type="entry name" value="Coatomer_gsu_app_sf"/>
</dbReference>
<evidence type="ECO:0000256" key="6">
    <source>
        <dbReference type="ARBA" id="ARBA00023159"/>
    </source>
</evidence>
<feature type="compositionally biased region" description="Low complexity" evidence="10">
    <location>
        <begin position="705"/>
        <end position="716"/>
    </location>
</feature>
<feature type="compositionally biased region" description="Low complexity" evidence="10">
    <location>
        <begin position="260"/>
        <end position="284"/>
    </location>
</feature>
<feature type="domain" description="HMG box" evidence="11">
    <location>
        <begin position="485"/>
        <end position="553"/>
    </location>
</feature>
<organism evidence="12 14">
    <name type="scientific">Didymodactylos carnosus</name>
    <dbReference type="NCBI Taxonomy" id="1234261"/>
    <lineage>
        <taxon>Eukaryota</taxon>
        <taxon>Metazoa</taxon>
        <taxon>Spiralia</taxon>
        <taxon>Gnathifera</taxon>
        <taxon>Rotifera</taxon>
        <taxon>Eurotatoria</taxon>
        <taxon>Bdelloidea</taxon>
        <taxon>Philodinida</taxon>
        <taxon>Philodinidae</taxon>
        <taxon>Didymodactylos</taxon>
    </lineage>
</organism>
<dbReference type="GO" id="GO:0006886">
    <property type="term" value="P:intracellular protein transport"/>
    <property type="evidence" value="ECO:0007669"/>
    <property type="project" value="InterPro"/>
</dbReference>
<keyword evidence="4" id="KW-0805">Transcription regulation</keyword>
<dbReference type="PANTHER" id="PTHR10373">
    <property type="entry name" value="TRANSCRIPTION FACTOR 7 FAMILY MEMBER"/>
    <property type="match status" value="1"/>
</dbReference>
<name>A0A814KHC1_9BILA</name>
<evidence type="ECO:0000256" key="8">
    <source>
        <dbReference type="ARBA" id="ARBA00023242"/>
    </source>
</evidence>
<dbReference type="Gene3D" id="1.10.30.10">
    <property type="entry name" value="High mobility group box domain"/>
    <property type="match status" value="1"/>
</dbReference>
<reference evidence="12" key="1">
    <citation type="submission" date="2021-02" db="EMBL/GenBank/DDBJ databases">
        <authorList>
            <person name="Nowell W R."/>
        </authorList>
    </citation>
    <scope>NUCLEOTIDE SEQUENCE</scope>
</reference>
<feature type="non-terminal residue" evidence="12">
    <location>
        <position position="1"/>
    </location>
</feature>
<gene>
    <name evidence="12" type="ORF">GPM918_LOCUS16275</name>
    <name evidence="13" type="ORF">SRO942_LOCUS16278</name>
</gene>
<keyword evidence="14" id="KW-1185">Reference proteome</keyword>
<dbReference type="Proteomes" id="UP000663829">
    <property type="component" value="Unassembled WGS sequence"/>
</dbReference>
<dbReference type="GO" id="GO:0005198">
    <property type="term" value="F:structural molecule activity"/>
    <property type="evidence" value="ECO:0007669"/>
    <property type="project" value="InterPro"/>
</dbReference>
<evidence type="ECO:0000313" key="13">
    <source>
        <dbReference type="EMBL" id="CAF3820461.1"/>
    </source>
</evidence>
<keyword evidence="6" id="KW-0010">Activator</keyword>
<comment type="caution">
    <text evidence="12">The sequence shown here is derived from an EMBL/GenBank/DDBJ whole genome shotgun (WGS) entry which is preliminary data.</text>
</comment>
<feature type="compositionally biased region" description="Acidic residues" evidence="10">
    <location>
        <begin position="640"/>
        <end position="652"/>
    </location>
</feature>
<dbReference type="EMBL" id="CAJOBC010004245">
    <property type="protein sequence ID" value="CAF3820461.1"/>
    <property type="molecule type" value="Genomic_DNA"/>
</dbReference>
<dbReference type="SUPFAM" id="SSF47095">
    <property type="entry name" value="HMG-box"/>
    <property type="match status" value="1"/>
</dbReference>
<evidence type="ECO:0000256" key="2">
    <source>
        <dbReference type="ARBA" id="ARBA00006569"/>
    </source>
</evidence>
<evidence type="ECO:0000313" key="14">
    <source>
        <dbReference type="Proteomes" id="UP000663829"/>
    </source>
</evidence>
<evidence type="ECO:0000256" key="1">
    <source>
        <dbReference type="ARBA" id="ARBA00004123"/>
    </source>
</evidence>
<evidence type="ECO:0000256" key="3">
    <source>
        <dbReference type="ARBA" id="ARBA00022687"/>
    </source>
</evidence>
<proteinExistence type="inferred from homology"/>
<comment type="similarity">
    <text evidence="2">Belongs to the TCF/LEF family.</text>
</comment>
<keyword evidence="7" id="KW-0804">Transcription</keyword>
<dbReference type="InterPro" id="IPR009071">
    <property type="entry name" value="HMG_box_dom"/>
</dbReference>
<dbReference type="OrthoDB" id="2307332at2759"/>
<sequence>KLTFIPKFANLGPLFKICSPVALTSNDAGNIITCTKHIYEHHILLQFDIIHTLNDYLLECVTVQLESYDEFEIIAYIPCLLIKCNLDNIDIDMCDYIQPVLKSNWKALWTQMGSKHEVRETYALSISTTVEDSIEELIDYTGMQNCEHMDNFIEDQMTRIVYLAGIYCSGDDVLIRAKINLSTIARIQLSIRSTNQLAVKGIAADLAAYYDTFNNPTSQNPRSTIGIKRERTTPPSSQSITPPLPSQIETPSKRTHRRQSSSATSTSFSTTSRTRTTSQSTTTTEGGDEVKIFTSSAVNEANGQTTDDDDIDVDGIDDRLSPVVVEPASPVKTTTDTLNSDTPPSIHPSFPNGYGGLFPYFPMLPYFNGYPPQTPTSTNNSTTNLQGFDKLRSISPGMYPPSMPMGLLGSPTRGNLSNPMFNPHQSLHPSFPYGQQWRPNLFPFGLPFGSGSPRHHHSQHPNLFDGTERSLNTILNNQKPKKPHIKKPLNAFMLFMKEQRPHVIAKCVLKESSQINKVLGQKWKELPRSEQDKYYEMAKEERIRHMKEHPGWSARDNYGIRKKRTQNGLAHKKPREKIQTENGDCVNQKKCRARFGLEQQGQWCKHCKRKKKCTRFTEDGCLSNGDGINGSGNLTGAESSLDEEDEEDEDLNDESRDSNEENKMNLTLTNNHNPIKIEQLPQVHSHLHPLHLSIARPPPQPPLPQHQQLLQPQFFH</sequence>
<dbReference type="GO" id="GO:1990907">
    <property type="term" value="C:beta-catenin-TCF complex"/>
    <property type="evidence" value="ECO:0007669"/>
    <property type="project" value="TreeGrafter"/>
</dbReference>
<dbReference type="SMART" id="SM00398">
    <property type="entry name" value="HMG"/>
    <property type="match status" value="1"/>
</dbReference>
<dbReference type="SUPFAM" id="SSF55711">
    <property type="entry name" value="Subdomain of clathrin and coatomer appendage domain"/>
    <property type="match status" value="1"/>
</dbReference>
<evidence type="ECO:0000256" key="7">
    <source>
        <dbReference type="ARBA" id="ARBA00023163"/>
    </source>
</evidence>
<dbReference type="InterPro" id="IPR024940">
    <property type="entry name" value="TCF/LEF"/>
</dbReference>
<dbReference type="InterPro" id="IPR013041">
    <property type="entry name" value="Clathrin_app_Ig-like_sf"/>
</dbReference>
<accession>A0A814KHC1</accession>
<feature type="compositionally biased region" description="Basic and acidic residues" evidence="10">
    <location>
        <begin position="653"/>
        <end position="663"/>
    </location>
</feature>
<feature type="region of interest" description="Disordered" evidence="10">
    <location>
        <begin position="692"/>
        <end position="716"/>
    </location>
</feature>
<dbReference type="CDD" id="cd21996">
    <property type="entry name" value="HMG-box_TCF7-like"/>
    <property type="match status" value="1"/>
</dbReference>
<dbReference type="InterPro" id="IPR032154">
    <property type="entry name" value="Coatomer_g_Cpla"/>
</dbReference>